<dbReference type="EMBL" id="PGOL01001335">
    <property type="protein sequence ID" value="PKI58954.1"/>
    <property type="molecule type" value="Genomic_DNA"/>
</dbReference>
<organism evidence="2 3">
    <name type="scientific">Punica granatum</name>
    <name type="common">Pomegranate</name>
    <dbReference type="NCBI Taxonomy" id="22663"/>
    <lineage>
        <taxon>Eukaryota</taxon>
        <taxon>Viridiplantae</taxon>
        <taxon>Streptophyta</taxon>
        <taxon>Embryophyta</taxon>
        <taxon>Tracheophyta</taxon>
        <taxon>Spermatophyta</taxon>
        <taxon>Magnoliopsida</taxon>
        <taxon>eudicotyledons</taxon>
        <taxon>Gunneridae</taxon>
        <taxon>Pentapetalae</taxon>
        <taxon>rosids</taxon>
        <taxon>malvids</taxon>
        <taxon>Myrtales</taxon>
        <taxon>Lythraceae</taxon>
        <taxon>Punica</taxon>
    </lineage>
</organism>
<proteinExistence type="predicted"/>
<gene>
    <name evidence="2" type="ORF">CRG98_020700</name>
</gene>
<evidence type="ECO:0000256" key="1">
    <source>
        <dbReference type="SAM" id="MobiDB-lite"/>
    </source>
</evidence>
<evidence type="ECO:0000313" key="3">
    <source>
        <dbReference type="Proteomes" id="UP000233551"/>
    </source>
</evidence>
<evidence type="ECO:0000313" key="2">
    <source>
        <dbReference type="EMBL" id="PKI58954.1"/>
    </source>
</evidence>
<name>A0A2I0JRN3_PUNGR</name>
<feature type="region of interest" description="Disordered" evidence="1">
    <location>
        <begin position="1"/>
        <end position="22"/>
    </location>
</feature>
<comment type="caution">
    <text evidence="2">The sequence shown here is derived from an EMBL/GenBank/DDBJ whole genome shotgun (WGS) entry which is preliminary data.</text>
</comment>
<protein>
    <submittedName>
        <fullName evidence="2">Uncharacterized protein</fullName>
    </submittedName>
</protein>
<sequence>MGRPREESITGGKGGEADRSEIRLKPSVFAGHCARPSLSTLSRRCYHVHRTLSVLDMIGESLCDNQMGGETTTIRTLLKTGRKRWRAVATSGTPSNTVTIVDRRAEMSKTPRRSDHSLRDDPIFEELRA</sequence>
<accession>A0A2I0JRN3</accession>
<dbReference type="Proteomes" id="UP000233551">
    <property type="component" value="Unassembled WGS sequence"/>
</dbReference>
<dbReference type="AlphaFoldDB" id="A0A2I0JRN3"/>
<reference evidence="2 3" key="1">
    <citation type="submission" date="2017-11" db="EMBL/GenBank/DDBJ databases">
        <title>De-novo sequencing of pomegranate (Punica granatum L.) genome.</title>
        <authorList>
            <person name="Akparov Z."/>
            <person name="Amiraslanov A."/>
            <person name="Hajiyeva S."/>
            <person name="Abbasov M."/>
            <person name="Kaur K."/>
            <person name="Hamwieh A."/>
            <person name="Solovyev V."/>
            <person name="Salamov A."/>
            <person name="Braich B."/>
            <person name="Kosarev P."/>
            <person name="Mahmoud A."/>
            <person name="Hajiyev E."/>
            <person name="Babayeva S."/>
            <person name="Izzatullayeva V."/>
            <person name="Mammadov A."/>
            <person name="Mammadov A."/>
            <person name="Sharifova S."/>
            <person name="Ojaghi J."/>
            <person name="Eynullazada K."/>
            <person name="Bayramov B."/>
            <person name="Abdulazimova A."/>
            <person name="Shahmuradov I."/>
        </authorList>
    </citation>
    <scope>NUCLEOTIDE SEQUENCE [LARGE SCALE GENOMIC DNA]</scope>
    <source>
        <strain evidence="3">cv. AG2017</strain>
        <tissue evidence="2">Leaf</tissue>
    </source>
</reference>
<keyword evidence="3" id="KW-1185">Reference proteome</keyword>